<dbReference type="STRING" id="1165689.SAMN02927914_05100"/>
<reference evidence="2 3" key="1">
    <citation type="submission" date="2016-10" db="EMBL/GenBank/DDBJ databases">
        <authorList>
            <person name="de Groot N.N."/>
        </authorList>
    </citation>
    <scope>NUCLEOTIDE SEQUENCE [LARGE SCALE GENOMIC DNA]</scope>
    <source>
        <strain evidence="2 3">CGMCC 1.12097</strain>
    </source>
</reference>
<dbReference type="EMBL" id="FMXM01000019">
    <property type="protein sequence ID" value="SDA94006.1"/>
    <property type="molecule type" value="Genomic_DNA"/>
</dbReference>
<gene>
    <name evidence="2" type="ORF">SAMN02927914_05100</name>
</gene>
<proteinExistence type="predicted"/>
<keyword evidence="1" id="KW-0472">Membrane</keyword>
<dbReference type="Gene3D" id="3.60.15.10">
    <property type="entry name" value="Ribonuclease Z/Hydroxyacylglutathione hydrolase-like"/>
    <property type="match status" value="1"/>
</dbReference>
<feature type="transmembrane region" description="Helical" evidence="1">
    <location>
        <begin position="12"/>
        <end position="34"/>
    </location>
</feature>
<name>A0A1G5ZHH1_9HYPH</name>
<evidence type="ECO:0000313" key="2">
    <source>
        <dbReference type="EMBL" id="SDA94006.1"/>
    </source>
</evidence>
<keyword evidence="1" id="KW-0812">Transmembrane</keyword>
<dbReference type="SUPFAM" id="SSF56281">
    <property type="entry name" value="Metallo-hydrolase/oxidoreductase"/>
    <property type="match status" value="1"/>
</dbReference>
<dbReference type="Proteomes" id="UP000198588">
    <property type="component" value="Unassembled WGS sequence"/>
</dbReference>
<accession>A0A1G5ZHH1</accession>
<organism evidence="2 3">
    <name type="scientific">Mesorhizobium qingshengii</name>
    <dbReference type="NCBI Taxonomy" id="1165689"/>
    <lineage>
        <taxon>Bacteria</taxon>
        <taxon>Pseudomonadati</taxon>
        <taxon>Pseudomonadota</taxon>
        <taxon>Alphaproteobacteria</taxon>
        <taxon>Hyphomicrobiales</taxon>
        <taxon>Phyllobacteriaceae</taxon>
        <taxon>Mesorhizobium</taxon>
    </lineage>
</organism>
<sequence>MAAEGLTNRRYLWVPSLKAVFGGVMIFSGVHVWVADTPTKEARTAWIANLDKIAARKPTIVVPGHLI</sequence>
<dbReference type="InterPro" id="IPR036866">
    <property type="entry name" value="RibonucZ/Hydroxyglut_hydro"/>
</dbReference>
<dbReference type="AlphaFoldDB" id="A0A1G5ZHH1"/>
<evidence type="ECO:0000313" key="3">
    <source>
        <dbReference type="Proteomes" id="UP000198588"/>
    </source>
</evidence>
<protein>
    <submittedName>
        <fullName evidence="2">Uncharacterized protein</fullName>
    </submittedName>
</protein>
<evidence type="ECO:0000256" key="1">
    <source>
        <dbReference type="SAM" id="Phobius"/>
    </source>
</evidence>
<keyword evidence="1" id="KW-1133">Transmembrane helix</keyword>